<dbReference type="Proteomes" id="UP001469553">
    <property type="component" value="Unassembled WGS sequence"/>
</dbReference>
<comment type="caution">
    <text evidence="1">The sequence shown here is derived from an EMBL/GenBank/DDBJ whole genome shotgun (WGS) entry which is preliminary data.</text>
</comment>
<accession>A0ABV0ZUB4</accession>
<sequence>IDFSIVRLPMCSAVIKKVNKRRGFKLLVSVGPLEVGDLSAVSHLAPLWQSEPWHDEWCNNTQHSMGACIAPLAPIDIQKLSPKTYQYLQVIGNIEKPVRQCSSCRVIKFATFVNGTIDCCTKNEKKNNVCPLFLDHSL</sequence>
<name>A0ABV0ZUB4_9TELE</name>
<reference evidence="1 2" key="1">
    <citation type="submission" date="2021-06" db="EMBL/GenBank/DDBJ databases">
        <authorList>
            <person name="Palmer J.M."/>
        </authorList>
    </citation>
    <scope>NUCLEOTIDE SEQUENCE [LARGE SCALE GENOMIC DNA]</scope>
    <source>
        <strain evidence="1 2">AS_MEX2019</strain>
        <tissue evidence="1">Muscle</tissue>
    </source>
</reference>
<proteinExistence type="predicted"/>
<gene>
    <name evidence="1" type="ORF">AMECASPLE_002707</name>
</gene>
<keyword evidence="2" id="KW-1185">Reference proteome</keyword>
<dbReference type="EMBL" id="JAHRIP010075336">
    <property type="protein sequence ID" value="MEQ2309839.1"/>
    <property type="molecule type" value="Genomic_DNA"/>
</dbReference>
<organism evidence="1 2">
    <name type="scientific">Ameca splendens</name>
    <dbReference type="NCBI Taxonomy" id="208324"/>
    <lineage>
        <taxon>Eukaryota</taxon>
        <taxon>Metazoa</taxon>
        <taxon>Chordata</taxon>
        <taxon>Craniata</taxon>
        <taxon>Vertebrata</taxon>
        <taxon>Euteleostomi</taxon>
        <taxon>Actinopterygii</taxon>
        <taxon>Neopterygii</taxon>
        <taxon>Teleostei</taxon>
        <taxon>Neoteleostei</taxon>
        <taxon>Acanthomorphata</taxon>
        <taxon>Ovalentaria</taxon>
        <taxon>Atherinomorphae</taxon>
        <taxon>Cyprinodontiformes</taxon>
        <taxon>Goodeidae</taxon>
        <taxon>Ameca</taxon>
    </lineage>
</organism>
<evidence type="ECO:0000313" key="1">
    <source>
        <dbReference type="EMBL" id="MEQ2309839.1"/>
    </source>
</evidence>
<protein>
    <submittedName>
        <fullName evidence="1">Uncharacterized protein</fullName>
    </submittedName>
</protein>
<feature type="non-terminal residue" evidence="1">
    <location>
        <position position="1"/>
    </location>
</feature>
<evidence type="ECO:0000313" key="2">
    <source>
        <dbReference type="Proteomes" id="UP001469553"/>
    </source>
</evidence>